<evidence type="ECO:0000313" key="9">
    <source>
        <dbReference type="Proteomes" id="UP000464954"/>
    </source>
</evidence>
<evidence type="ECO:0000256" key="5">
    <source>
        <dbReference type="SAM" id="MobiDB-lite"/>
    </source>
</evidence>
<feature type="region of interest" description="Disordered" evidence="5">
    <location>
        <begin position="450"/>
        <end position="513"/>
    </location>
</feature>
<dbReference type="PANTHER" id="PTHR42693:SF53">
    <property type="entry name" value="ENDO-4-O-SULFATASE"/>
    <property type="match status" value="1"/>
</dbReference>
<dbReference type="Pfam" id="PF00884">
    <property type="entry name" value="Sulfatase"/>
    <property type="match status" value="1"/>
</dbReference>
<dbReference type="CDD" id="cd16146">
    <property type="entry name" value="ARS_like"/>
    <property type="match status" value="1"/>
</dbReference>
<organism evidence="8 9">
    <name type="scientific">Tichowtungia aerotolerans</name>
    <dbReference type="NCBI Taxonomy" id="2697043"/>
    <lineage>
        <taxon>Bacteria</taxon>
        <taxon>Pseudomonadati</taxon>
        <taxon>Kiritimatiellota</taxon>
        <taxon>Tichowtungiia</taxon>
        <taxon>Tichowtungiales</taxon>
        <taxon>Tichowtungiaceae</taxon>
        <taxon>Tichowtungia</taxon>
    </lineage>
</organism>
<evidence type="ECO:0000256" key="3">
    <source>
        <dbReference type="ARBA" id="ARBA00022801"/>
    </source>
</evidence>
<name>A0A6P1M9H5_9BACT</name>
<keyword evidence="8" id="KW-0808">Transferase</keyword>
<evidence type="ECO:0000256" key="6">
    <source>
        <dbReference type="SAM" id="SignalP"/>
    </source>
</evidence>
<comment type="similarity">
    <text evidence="1">Belongs to the sulfatase family.</text>
</comment>
<dbReference type="InterPro" id="IPR050738">
    <property type="entry name" value="Sulfatase"/>
</dbReference>
<keyword evidence="3 8" id="KW-0378">Hydrolase</keyword>
<evidence type="ECO:0000259" key="7">
    <source>
        <dbReference type="Pfam" id="PF00884"/>
    </source>
</evidence>
<feature type="domain" description="Sulfatase N-terminal" evidence="7">
    <location>
        <begin position="29"/>
        <end position="335"/>
    </location>
</feature>
<dbReference type="EMBL" id="CP047593">
    <property type="protein sequence ID" value="QHI69713.1"/>
    <property type="molecule type" value="Genomic_DNA"/>
</dbReference>
<evidence type="ECO:0000256" key="2">
    <source>
        <dbReference type="ARBA" id="ARBA00022723"/>
    </source>
</evidence>
<evidence type="ECO:0000313" key="8">
    <source>
        <dbReference type="EMBL" id="QHI69713.1"/>
    </source>
</evidence>
<dbReference type="InterPro" id="IPR000917">
    <property type="entry name" value="Sulfatase_N"/>
</dbReference>
<proteinExistence type="inferred from homology"/>
<dbReference type="RefSeq" id="WP_160628895.1">
    <property type="nucleotide sequence ID" value="NZ_CP047593.1"/>
</dbReference>
<dbReference type="PROSITE" id="PS00523">
    <property type="entry name" value="SULFATASE_1"/>
    <property type="match status" value="1"/>
</dbReference>
<dbReference type="Gene3D" id="3.40.720.10">
    <property type="entry name" value="Alkaline Phosphatase, subunit A"/>
    <property type="match status" value="1"/>
</dbReference>
<dbReference type="PANTHER" id="PTHR42693">
    <property type="entry name" value="ARYLSULFATASE FAMILY MEMBER"/>
    <property type="match status" value="1"/>
</dbReference>
<dbReference type="GO" id="GO:0016740">
    <property type="term" value="F:transferase activity"/>
    <property type="evidence" value="ECO:0007669"/>
    <property type="project" value="UniProtKB-KW"/>
</dbReference>
<keyword evidence="6" id="KW-0732">Signal</keyword>
<evidence type="ECO:0000256" key="4">
    <source>
        <dbReference type="ARBA" id="ARBA00022837"/>
    </source>
</evidence>
<accession>A0A6P1M9H5</accession>
<dbReference type="GO" id="GO:0046872">
    <property type="term" value="F:metal ion binding"/>
    <property type="evidence" value="ECO:0007669"/>
    <property type="project" value="UniProtKB-KW"/>
</dbReference>
<feature type="chain" id="PRO_5027087123" evidence="6">
    <location>
        <begin position="23"/>
        <end position="653"/>
    </location>
</feature>
<sequence>MERKIIQSCCLFAGVTAAASLAETAAPRPNVLLIVADDIGCGDLACYGSPVADTPNLDRLKAHSLSFADYHVSPMCTPTRSSLMTGMDPIRTGADYVCMGRSLPRADLPMAPQLFKAAGYSTALFGKWHLGSNVPFRPQDRGFDEVLTFPGSHIASAPDYWENDYWSPMLQHNGEWKKYDGFCTDIWFDETMAWISEQADRPFFLYLPVNAAHGPFWSPEELKNKYLQRGLSDPAARFYGLIENLDWNLGRLVRFLEEKQLDQNTILIYSSDNGTAFGDTVYNAGMRGKKRSLYDGGHRVPLFVRWPGKLPAGVEISALVQTQDLLPTLLDLANISFRPGQFDGISLAEPLKAGSSAGLPDRMLTIQYGSDDPAGGHQKHDAAVIWNQWRLVGNRELYDLRKDPGQQTDGGAPFRPSAIPGYTSAVCGSPSACCPPRTGPMDTATIPTTFAAEHPPPGSGICTTRRPGTIPFSSTAGRRRRGSPSAPAHRNTSESTVTLSRALRCPSPRQKSKSLDRCKRFRYRRGIVPPTSPFPFLRDRSSWPRRFSRRAESPAAVPIMPLSKSAEARKPCPGFVLPIRNPGRNKRHEQTDQTTCCVGARGPDASVGRTLCRQGTCGAGQSESASDGRRRGVLHGNPARPERLDSRQSLSLF</sequence>
<dbReference type="KEGG" id="taer:GT409_09695"/>
<dbReference type="AlphaFoldDB" id="A0A6P1M9H5"/>
<keyword evidence="2" id="KW-0479">Metal-binding</keyword>
<feature type="region of interest" description="Disordered" evidence="5">
    <location>
        <begin position="616"/>
        <end position="653"/>
    </location>
</feature>
<dbReference type="SUPFAM" id="SSF53649">
    <property type="entry name" value="Alkaline phosphatase-like"/>
    <property type="match status" value="1"/>
</dbReference>
<dbReference type="InterPro" id="IPR024607">
    <property type="entry name" value="Sulfatase_CS"/>
</dbReference>
<keyword evidence="4" id="KW-0106">Calcium</keyword>
<feature type="signal peptide" evidence="6">
    <location>
        <begin position="1"/>
        <end position="22"/>
    </location>
</feature>
<gene>
    <name evidence="8" type="ORF">GT409_09695</name>
</gene>
<evidence type="ECO:0000256" key="1">
    <source>
        <dbReference type="ARBA" id="ARBA00008779"/>
    </source>
</evidence>
<dbReference type="InterPro" id="IPR017850">
    <property type="entry name" value="Alkaline_phosphatase_core_sf"/>
</dbReference>
<reference evidence="8 9" key="1">
    <citation type="submission" date="2020-01" db="EMBL/GenBank/DDBJ databases">
        <title>Ponticoccus aerotolerans gen. nov., sp. nov., an anaerobic bacterium and proposal of Ponticoccusceae fam. nov., Ponticoccusles ord. nov. and Ponticoccuse classis nov. in the phylum Kiritimatiellaeota.</title>
        <authorList>
            <person name="Zhou L.Y."/>
            <person name="Du Z.J."/>
        </authorList>
    </citation>
    <scope>NUCLEOTIDE SEQUENCE [LARGE SCALE GENOMIC DNA]</scope>
    <source>
        <strain evidence="8 9">S-5007</strain>
    </source>
</reference>
<protein>
    <submittedName>
        <fullName evidence="8">Sulfatase-like hydrolase/transferase</fullName>
    </submittedName>
</protein>
<dbReference type="Proteomes" id="UP000464954">
    <property type="component" value="Chromosome"/>
</dbReference>
<keyword evidence="9" id="KW-1185">Reference proteome</keyword>
<dbReference type="GO" id="GO:0004065">
    <property type="term" value="F:arylsulfatase activity"/>
    <property type="evidence" value="ECO:0007669"/>
    <property type="project" value="TreeGrafter"/>
</dbReference>